<feature type="region of interest" description="Disordered" evidence="7">
    <location>
        <begin position="776"/>
        <end position="827"/>
    </location>
</feature>
<keyword evidence="3 8" id="KW-0812">Transmembrane</keyword>
<feature type="domain" description="EF-hand" evidence="9">
    <location>
        <begin position="411"/>
        <end position="446"/>
    </location>
</feature>
<evidence type="ECO:0000256" key="6">
    <source>
        <dbReference type="PIRNR" id="PIRNR017209"/>
    </source>
</evidence>
<dbReference type="OrthoDB" id="544685at2759"/>
<comment type="similarity">
    <text evidence="2 6">Belongs to the MscS (TC 1.A.23) family.</text>
</comment>
<evidence type="ECO:0000256" key="5">
    <source>
        <dbReference type="ARBA" id="ARBA00023136"/>
    </source>
</evidence>
<protein>
    <recommendedName>
        <fullName evidence="6">Mechanosensitive ion channel protein</fullName>
    </recommendedName>
</protein>
<dbReference type="PROSITE" id="PS50222">
    <property type="entry name" value="EF_HAND_2"/>
    <property type="match status" value="1"/>
</dbReference>
<dbReference type="GO" id="GO:0006874">
    <property type="term" value="P:intracellular calcium ion homeostasis"/>
    <property type="evidence" value="ECO:0007669"/>
    <property type="project" value="TreeGrafter"/>
</dbReference>
<dbReference type="GO" id="GO:0005262">
    <property type="term" value="F:calcium channel activity"/>
    <property type="evidence" value="ECO:0007669"/>
    <property type="project" value="TreeGrafter"/>
</dbReference>
<keyword evidence="5 6" id="KW-0472">Membrane</keyword>
<evidence type="ECO:0000256" key="7">
    <source>
        <dbReference type="SAM" id="MobiDB-lite"/>
    </source>
</evidence>
<dbReference type="InterPro" id="IPR023408">
    <property type="entry name" value="MscS_beta-dom_sf"/>
</dbReference>
<feature type="transmembrane region" description="Helical" evidence="8">
    <location>
        <begin position="496"/>
        <end position="522"/>
    </location>
</feature>
<dbReference type="GO" id="GO:0005509">
    <property type="term" value="F:calcium ion binding"/>
    <property type="evidence" value="ECO:0007669"/>
    <property type="project" value="InterPro"/>
</dbReference>
<dbReference type="GO" id="GO:0004674">
    <property type="term" value="F:protein serine/threonine kinase activity"/>
    <property type="evidence" value="ECO:0007669"/>
    <property type="project" value="UniProtKB-KW"/>
</dbReference>
<name>R4XB06_TAPDE</name>
<dbReference type="InterPro" id="IPR006685">
    <property type="entry name" value="MscS_channel_2nd"/>
</dbReference>
<dbReference type="AlphaFoldDB" id="R4XB06"/>
<keyword evidence="6" id="KW-0256">Endoplasmic reticulum</keyword>
<evidence type="ECO:0000256" key="8">
    <source>
        <dbReference type="SAM" id="Phobius"/>
    </source>
</evidence>
<dbReference type="EMBL" id="CAHR02000117">
    <property type="protein sequence ID" value="CCG83008.1"/>
    <property type="molecule type" value="Genomic_DNA"/>
</dbReference>
<accession>R4XB06</accession>
<keyword evidence="10" id="KW-0808">Transferase</keyword>
<dbReference type="PANTHER" id="PTHR31323">
    <property type="entry name" value="MECHANOSENSITIVE ION CHANNEL PROTEIN MSY2"/>
    <property type="match status" value="1"/>
</dbReference>
<feature type="compositionally biased region" description="Basic and acidic residues" evidence="7">
    <location>
        <begin position="10"/>
        <end position="25"/>
    </location>
</feature>
<dbReference type="Pfam" id="PF25886">
    <property type="entry name" value="Msy1"/>
    <property type="match status" value="1"/>
</dbReference>
<feature type="transmembrane region" description="Helical" evidence="8">
    <location>
        <begin position="193"/>
        <end position="212"/>
    </location>
</feature>
<organism evidence="10 11">
    <name type="scientific">Taphrina deformans (strain PYCC 5710 / ATCC 11124 / CBS 356.35 / IMI 108563 / JCM 9778 / NBRC 8474)</name>
    <name type="common">Peach leaf curl fungus</name>
    <name type="synonym">Lalaria deformans</name>
    <dbReference type="NCBI Taxonomy" id="1097556"/>
    <lineage>
        <taxon>Eukaryota</taxon>
        <taxon>Fungi</taxon>
        <taxon>Dikarya</taxon>
        <taxon>Ascomycota</taxon>
        <taxon>Taphrinomycotina</taxon>
        <taxon>Taphrinomycetes</taxon>
        <taxon>Taphrinales</taxon>
        <taxon>Taphrinaceae</taxon>
        <taxon>Taphrina</taxon>
    </lineage>
</organism>
<keyword evidence="11" id="KW-1185">Reference proteome</keyword>
<sequence>MAGTPQRQFVELRDLSPPLRGDHSYVRSTSFEENERRKEEYDNQYGNHDQLDSEQTYHENDTSSQSPIVENEKQPKIRRRKAWKEANQRTRVTKAGLFYRKVMDFSFITRWLLFILPLAILLAVPIVVGSFETHAQIGGVRIVWLFLWIEIVWVGLWGAKLVARLLPYVFRFVVSVVSISTTKYAGMLKALEVPISLFFWSLICLSTFSPIMTRNPTQRAENDTGLKSWESIMAKILTAAFFSSAFFLGEKILIQLIALNFHKVQYEMRITENKWAVQMLAKLLSHSRTMFPRFGGDFMEEDHLLEPAAFTGLHQRGRESRMGSTGAVTPMQFVNGARRVFQVGAGIVGAVGSEVSGKKLDINQSTYSIVVEALLNQTRTDALARRIWLSFVQEGNEALLPEDILEVFGQDEQENAEAAFTFFDEDLNGDVSLDEMLMKCTEVAKERRAISASLKDTDSAIGKLDAVLVVIVGIIAVFIFIALLDTSFKTLLATSATGLLSLSFVFATTCQEIMGSLIFLFVKHPFDVSDRIIIADKQYIVQEMSLMFTILKRTDGTQVQAPNSLLNTLFIDNVRRSAAMSETLNLDIDFDTTFEQIEALRTEMFDFIQRESRDFQQVFDITINDISSLSKMKISMSIKHKANWQNDALRAQRRNKWMCALTMAVRKLGIVASGPGSGDPKNPFIVSQVSFDSKKAGDPFSTPAGATSISSSGQRMDSHSQLPEFDTTLGTRDLNTRAFDVDLRREGESERIDARLPFTIAEENDFLIDDEDEKQGLIGNGKANQASRSDGLARQSTHASRLSESISRTMTGRRQSRRSSNRDDDRV</sequence>
<evidence type="ECO:0000259" key="9">
    <source>
        <dbReference type="PROSITE" id="PS50222"/>
    </source>
</evidence>
<feature type="transmembrane region" description="Helical" evidence="8">
    <location>
        <begin position="232"/>
        <end position="259"/>
    </location>
</feature>
<feature type="transmembrane region" description="Helical" evidence="8">
    <location>
        <begin position="140"/>
        <end position="159"/>
    </location>
</feature>
<feature type="compositionally biased region" description="Polar residues" evidence="7">
    <location>
        <begin position="704"/>
        <end position="721"/>
    </location>
</feature>
<comment type="subcellular location">
    <subcellularLocation>
        <location evidence="1">Endomembrane system</location>
        <topology evidence="1">Multi-pass membrane protein</topology>
    </subcellularLocation>
    <subcellularLocation>
        <location evidence="6">Endoplasmic reticulum membrane</location>
    </subcellularLocation>
</comment>
<dbReference type="PIRSF" id="PIRSF017209">
    <property type="entry name" value="Memb_At2g17000_prd"/>
    <property type="match status" value="1"/>
</dbReference>
<reference evidence="10 11" key="1">
    <citation type="journal article" date="2013" name="MBio">
        <title>Genome sequencing of the plant pathogen Taphrina deformans, the causal agent of peach leaf curl.</title>
        <authorList>
            <person name="Cisse O.H."/>
            <person name="Almeida J.M.G.C.F."/>
            <person name="Fonseca A."/>
            <person name="Kumar A.A."/>
            <person name="Salojaervi J."/>
            <person name="Overmyer K."/>
            <person name="Hauser P.M."/>
            <person name="Pagni M."/>
        </authorList>
    </citation>
    <scope>NUCLEOTIDE SEQUENCE [LARGE SCALE GENOMIC DNA]</scope>
    <source>
        <strain evidence="11">PYCC 5710 / ATCC 11124 / CBS 356.35 / IMI 108563 / JCM 9778 / NBRC 8474</strain>
    </source>
</reference>
<keyword evidence="4 8" id="KW-1133">Transmembrane helix</keyword>
<dbReference type="Proteomes" id="UP000013776">
    <property type="component" value="Unassembled WGS sequence"/>
</dbReference>
<evidence type="ECO:0000256" key="2">
    <source>
        <dbReference type="ARBA" id="ARBA00008017"/>
    </source>
</evidence>
<dbReference type="GO" id="GO:0005789">
    <property type="term" value="C:endoplasmic reticulum membrane"/>
    <property type="evidence" value="ECO:0007669"/>
    <property type="project" value="UniProtKB-SubCell"/>
</dbReference>
<gene>
    <name evidence="10" type="ORF">TAPDE_003147</name>
</gene>
<evidence type="ECO:0000256" key="3">
    <source>
        <dbReference type="ARBA" id="ARBA00022692"/>
    </source>
</evidence>
<dbReference type="InterPro" id="IPR010920">
    <property type="entry name" value="LSM_dom_sf"/>
</dbReference>
<keyword evidence="10" id="KW-0723">Serine/threonine-protein kinase</keyword>
<dbReference type="InterPro" id="IPR058650">
    <property type="entry name" value="Msy1/2-like"/>
</dbReference>
<feature type="transmembrane region" description="Helical" evidence="8">
    <location>
        <begin position="464"/>
        <end position="484"/>
    </location>
</feature>
<evidence type="ECO:0000313" key="11">
    <source>
        <dbReference type="Proteomes" id="UP000013776"/>
    </source>
</evidence>
<dbReference type="InterPro" id="IPR002048">
    <property type="entry name" value="EF_hand_dom"/>
</dbReference>
<dbReference type="PANTHER" id="PTHR31323:SF14">
    <property type="entry name" value="MECHANOSENSITIVE ION CHANNEL PROTEIN MSY2"/>
    <property type="match status" value="1"/>
</dbReference>
<feature type="compositionally biased region" description="Basic and acidic residues" evidence="7">
    <location>
        <begin position="49"/>
        <end position="61"/>
    </location>
</feature>
<keyword evidence="10" id="KW-0418">Kinase</keyword>
<dbReference type="Pfam" id="PF00924">
    <property type="entry name" value="MS_channel_2nd"/>
    <property type="match status" value="1"/>
</dbReference>
<dbReference type="STRING" id="1097556.R4XB06"/>
<proteinExistence type="inferred from homology"/>
<dbReference type="Gene3D" id="2.30.30.60">
    <property type="match status" value="1"/>
</dbReference>
<feature type="region of interest" description="Disordered" evidence="7">
    <location>
        <begin position="1"/>
        <end position="75"/>
    </location>
</feature>
<comment type="caution">
    <text evidence="10">The sequence shown here is derived from an EMBL/GenBank/DDBJ whole genome shotgun (WGS) entry which is preliminary data.</text>
</comment>
<dbReference type="eggNOG" id="KOG4629">
    <property type="taxonomic scope" value="Eukaryota"/>
</dbReference>
<feature type="compositionally biased region" description="Polar residues" evidence="7">
    <location>
        <begin position="782"/>
        <end position="812"/>
    </location>
</feature>
<evidence type="ECO:0000256" key="1">
    <source>
        <dbReference type="ARBA" id="ARBA00004127"/>
    </source>
</evidence>
<dbReference type="InterPro" id="IPR016688">
    <property type="entry name" value="MscS-like_plants/fungi"/>
</dbReference>
<dbReference type="VEuPathDB" id="FungiDB:TAPDE_003147"/>
<evidence type="ECO:0000256" key="4">
    <source>
        <dbReference type="ARBA" id="ARBA00022989"/>
    </source>
</evidence>
<dbReference type="SUPFAM" id="SSF50182">
    <property type="entry name" value="Sm-like ribonucleoproteins"/>
    <property type="match status" value="1"/>
</dbReference>
<evidence type="ECO:0000313" key="10">
    <source>
        <dbReference type="EMBL" id="CCG83008.1"/>
    </source>
</evidence>
<feature type="region of interest" description="Disordered" evidence="7">
    <location>
        <begin position="696"/>
        <end position="729"/>
    </location>
</feature>
<feature type="transmembrane region" description="Helical" evidence="8">
    <location>
        <begin position="108"/>
        <end position="128"/>
    </location>
</feature>